<dbReference type="EMBL" id="JACCCW010000001">
    <property type="protein sequence ID" value="NYF78562.1"/>
    <property type="molecule type" value="Genomic_DNA"/>
</dbReference>
<evidence type="ECO:0000256" key="1">
    <source>
        <dbReference type="SAM" id="Coils"/>
    </source>
</evidence>
<organism evidence="2 3">
    <name type="scientific">Granulicella arctica</name>
    <dbReference type="NCBI Taxonomy" id="940613"/>
    <lineage>
        <taxon>Bacteria</taxon>
        <taxon>Pseudomonadati</taxon>
        <taxon>Acidobacteriota</taxon>
        <taxon>Terriglobia</taxon>
        <taxon>Terriglobales</taxon>
        <taxon>Acidobacteriaceae</taxon>
        <taxon>Granulicella</taxon>
    </lineage>
</organism>
<reference evidence="2 3" key="1">
    <citation type="submission" date="2020-07" db="EMBL/GenBank/DDBJ databases">
        <title>Genomic Encyclopedia of Type Strains, Phase IV (KMG-V): Genome sequencing to study the core and pangenomes of soil and plant-associated prokaryotes.</title>
        <authorList>
            <person name="Whitman W."/>
        </authorList>
    </citation>
    <scope>NUCLEOTIDE SEQUENCE [LARGE SCALE GENOMIC DNA]</scope>
    <source>
        <strain evidence="2 3">X4EP2</strain>
    </source>
</reference>
<keyword evidence="1" id="KW-0175">Coiled coil</keyword>
<gene>
    <name evidence="2" type="ORF">HDF17_000849</name>
</gene>
<keyword evidence="3" id="KW-1185">Reference proteome</keyword>
<comment type="caution">
    <text evidence="2">The sequence shown here is derived from an EMBL/GenBank/DDBJ whole genome shotgun (WGS) entry which is preliminary data.</text>
</comment>
<accession>A0A7Y9PER0</accession>
<protein>
    <submittedName>
        <fullName evidence="2">Uncharacterized protein</fullName>
    </submittedName>
</protein>
<evidence type="ECO:0000313" key="3">
    <source>
        <dbReference type="Proteomes" id="UP000589520"/>
    </source>
</evidence>
<name>A0A7Y9PER0_9BACT</name>
<dbReference type="AlphaFoldDB" id="A0A7Y9PER0"/>
<evidence type="ECO:0000313" key="2">
    <source>
        <dbReference type="EMBL" id="NYF78562.1"/>
    </source>
</evidence>
<proteinExistence type="predicted"/>
<sequence length="156" mass="16386">METKGESMDFEMKDELSVTVERLAAAAEMLQQAAERLAERESTIALDAEATLSRIVATVESRRETELEQKLASVEAKLAAAESKLAELRASAPATVTNAGRKTLPAAMATLLAKQGVTGDSIASMEAGAVDAALISLSVEQRIAVKAQLMRAGLLG</sequence>
<dbReference type="RefSeq" id="WP_246301588.1">
    <property type="nucleotide sequence ID" value="NZ_JACCCW010000001.1"/>
</dbReference>
<feature type="coiled-coil region" evidence="1">
    <location>
        <begin position="13"/>
        <end position="91"/>
    </location>
</feature>
<dbReference type="Proteomes" id="UP000589520">
    <property type="component" value="Unassembled WGS sequence"/>
</dbReference>